<organism evidence="6 7">
    <name type="scientific">Noviherbaspirillum album</name>
    <dbReference type="NCBI Taxonomy" id="3080276"/>
    <lineage>
        <taxon>Bacteria</taxon>
        <taxon>Pseudomonadati</taxon>
        <taxon>Pseudomonadota</taxon>
        <taxon>Betaproteobacteria</taxon>
        <taxon>Burkholderiales</taxon>
        <taxon>Oxalobacteraceae</taxon>
        <taxon>Noviherbaspirillum</taxon>
    </lineage>
</organism>
<dbReference type="InterPro" id="IPR036390">
    <property type="entry name" value="WH_DNA-bd_sf"/>
</dbReference>
<dbReference type="InterPro" id="IPR005119">
    <property type="entry name" value="LysR_subst-bd"/>
</dbReference>
<dbReference type="InterPro" id="IPR037402">
    <property type="entry name" value="YidZ_PBP2"/>
</dbReference>
<dbReference type="SUPFAM" id="SSF46785">
    <property type="entry name" value="Winged helix' DNA-binding domain"/>
    <property type="match status" value="1"/>
</dbReference>
<evidence type="ECO:0000256" key="3">
    <source>
        <dbReference type="ARBA" id="ARBA00023125"/>
    </source>
</evidence>
<accession>A0ABU6JHF3</accession>
<dbReference type="Gene3D" id="3.40.190.10">
    <property type="entry name" value="Periplasmic binding protein-like II"/>
    <property type="match status" value="2"/>
</dbReference>
<dbReference type="PRINTS" id="PR00039">
    <property type="entry name" value="HTHLYSR"/>
</dbReference>
<comment type="caution">
    <text evidence="6">The sequence shown here is derived from an EMBL/GenBank/DDBJ whole genome shotgun (WGS) entry which is preliminary data.</text>
</comment>
<dbReference type="Proteomes" id="UP001352263">
    <property type="component" value="Unassembled WGS sequence"/>
</dbReference>
<dbReference type="Pfam" id="PF03466">
    <property type="entry name" value="LysR_substrate"/>
    <property type="match status" value="1"/>
</dbReference>
<evidence type="ECO:0000256" key="2">
    <source>
        <dbReference type="ARBA" id="ARBA00023015"/>
    </source>
</evidence>
<evidence type="ECO:0000259" key="5">
    <source>
        <dbReference type="PROSITE" id="PS50931"/>
    </source>
</evidence>
<dbReference type="PROSITE" id="PS50931">
    <property type="entry name" value="HTH_LYSR"/>
    <property type="match status" value="1"/>
</dbReference>
<protein>
    <submittedName>
        <fullName evidence="6">LysR family transcriptional regulator</fullName>
    </submittedName>
</protein>
<evidence type="ECO:0000313" key="7">
    <source>
        <dbReference type="Proteomes" id="UP001352263"/>
    </source>
</evidence>
<dbReference type="InterPro" id="IPR036388">
    <property type="entry name" value="WH-like_DNA-bd_sf"/>
</dbReference>
<dbReference type="CDD" id="cd08417">
    <property type="entry name" value="PBP2_Nitroaromatics_like"/>
    <property type="match status" value="1"/>
</dbReference>
<keyword evidence="2" id="KW-0805">Transcription regulation</keyword>
<dbReference type="EMBL" id="JAWIIV010000035">
    <property type="protein sequence ID" value="MEC4722725.1"/>
    <property type="molecule type" value="Genomic_DNA"/>
</dbReference>
<dbReference type="PANTHER" id="PTHR30118:SF15">
    <property type="entry name" value="TRANSCRIPTIONAL REGULATORY PROTEIN"/>
    <property type="match status" value="1"/>
</dbReference>
<gene>
    <name evidence="6" type="ORF">RY831_26530</name>
</gene>
<proteinExistence type="inferred from homology"/>
<evidence type="ECO:0000256" key="4">
    <source>
        <dbReference type="ARBA" id="ARBA00023163"/>
    </source>
</evidence>
<dbReference type="RefSeq" id="WP_151639046.1">
    <property type="nucleotide sequence ID" value="NZ_JAWIIV010000035.1"/>
</dbReference>
<feature type="domain" description="HTH lysR-type" evidence="5">
    <location>
        <begin position="6"/>
        <end position="63"/>
    </location>
</feature>
<keyword evidence="3" id="KW-0238">DNA-binding</keyword>
<comment type="similarity">
    <text evidence="1">Belongs to the LysR transcriptional regulatory family.</text>
</comment>
<evidence type="ECO:0000256" key="1">
    <source>
        <dbReference type="ARBA" id="ARBA00009437"/>
    </source>
</evidence>
<dbReference type="SUPFAM" id="SSF53850">
    <property type="entry name" value="Periplasmic binding protein-like II"/>
    <property type="match status" value="1"/>
</dbReference>
<keyword evidence="4" id="KW-0804">Transcription</keyword>
<dbReference type="PANTHER" id="PTHR30118">
    <property type="entry name" value="HTH-TYPE TRANSCRIPTIONAL REGULATOR LEUO-RELATED"/>
    <property type="match status" value="1"/>
</dbReference>
<dbReference type="Gene3D" id="1.10.10.10">
    <property type="entry name" value="Winged helix-like DNA-binding domain superfamily/Winged helix DNA-binding domain"/>
    <property type="match status" value="1"/>
</dbReference>
<dbReference type="InterPro" id="IPR050389">
    <property type="entry name" value="LysR-type_TF"/>
</dbReference>
<name>A0ABU6JHF3_9BURK</name>
<sequence length="332" mass="36602">MNLSRVDLNLFIVFEAIFALGSITAAGRKLNITQSAVSHALSRLRTLFEDPLFERSSRGMTPTPLARMLIVDVRNALQSMECTLQKTVHFDLSTTQRRFTIAMGDPFDAVLLPKLMERIGPVAPGIEIESIYSDRRRVEAALLEGSLDMAIDVLIPTSPEIGHAAVLSEPLVILACKDHPDIRGSVDLDTYLGQKHIQVSSRRRGLSIEDISLRRAGLTRQVRLRCQHYSAAAHIVSRTHMLMTMPRCFAELTNDALGNQMLAAPFPSLRLELFLYWHARSDKDAAARWLRDQILAVISTSVSGLPSSSKEAGIPQVALSAKLPLGVASKTL</sequence>
<dbReference type="InterPro" id="IPR000847">
    <property type="entry name" value="LysR_HTH_N"/>
</dbReference>
<reference evidence="6 7" key="1">
    <citation type="submission" date="2023-10" db="EMBL/GenBank/DDBJ databases">
        <title>Noviherbaspirillum sp. CPCC 100848 genome assembly.</title>
        <authorList>
            <person name="Li X.Y."/>
            <person name="Fang X.M."/>
        </authorList>
    </citation>
    <scope>NUCLEOTIDE SEQUENCE [LARGE SCALE GENOMIC DNA]</scope>
    <source>
        <strain evidence="6 7">CPCC 100848</strain>
    </source>
</reference>
<keyword evidence="7" id="KW-1185">Reference proteome</keyword>
<evidence type="ECO:0000313" key="6">
    <source>
        <dbReference type="EMBL" id="MEC4722725.1"/>
    </source>
</evidence>
<dbReference type="Pfam" id="PF00126">
    <property type="entry name" value="HTH_1"/>
    <property type="match status" value="1"/>
</dbReference>